<dbReference type="Pfam" id="PF00089">
    <property type="entry name" value="Trypsin"/>
    <property type="match status" value="1"/>
</dbReference>
<dbReference type="STRING" id="43700.ENSMALP00000016642"/>
<evidence type="ECO:0000256" key="2">
    <source>
        <dbReference type="ARBA" id="ARBA00023145"/>
    </source>
</evidence>
<protein>
    <recommendedName>
        <fullName evidence="5">Peptidase S1 domain-containing protein</fullName>
    </recommendedName>
</protein>
<feature type="domain" description="Peptidase S1" evidence="5">
    <location>
        <begin position="20"/>
        <end position="66"/>
    </location>
</feature>
<dbReference type="PANTHER" id="PTHR24271:SF81">
    <property type="entry name" value="GRANZYME B"/>
    <property type="match status" value="1"/>
</dbReference>
<reference evidence="6" key="1">
    <citation type="submission" date="2025-08" db="UniProtKB">
        <authorList>
            <consortium name="Ensembl"/>
        </authorList>
    </citation>
    <scope>IDENTIFICATION</scope>
</reference>
<organism evidence="6 7">
    <name type="scientific">Monopterus albus</name>
    <name type="common">Swamp eel</name>
    <dbReference type="NCBI Taxonomy" id="43700"/>
    <lineage>
        <taxon>Eukaryota</taxon>
        <taxon>Metazoa</taxon>
        <taxon>Chordata</taxon>
        <taxon>Craniata</taxon>
        <taxon>Vertebrata</taxon>
        <taxon>Euteleostomi</taxon>
        <taxon>Actinopterygii</taxon>
        <taxon>Neopterygii</taxon>
        <taxon>Teleostei</taxon>
        <taxon>Neoteleostei</taxon>
        <taxon>Acanthomorphata</taxon>
        <taxon>Anabantaria</taxon>
        <taxon>Synbranchiformes</taxon>
        <taxon>Synbranchidae</taxon>
        <taxon>Monopterus</taxon>
    </lineage>
</organism>
<reference evidence="6" key="2">
    <citation type="submission" date="2025-09" db="UniProtKB">
        <authorList>
            <consortium name="Ensembl"/>
        </authorList>
    </citation>
    <scope>IDENTIFICATION</scope>
</reference>
<evidence type="ECO:0000313" key="6">
    <source>
        <dbReference type="Ensembl" id="ENSMALP00000016642.1"/>
    </source>
</evidence>
<feature type="signal peptide" evidence="4">
    <location>
        <begin position="1"/>
        <end position="21"/>
    </location>
</feature>
<evidence type="ECO:0000313" key="7">
    <source>
        <dbReference type="Proteomes" id="UP000261600"/>
    </source>
</evidence>
<dbReference type="InterPro" id="IPR001254">
    <property type="entry name" value="Trypsin_dom"/>
</dbReference>
<feature type="chain" id="PRO_5018578879" description="Peptidase S1 domain-containing protein" evidence="4">
    <location>
        <begin position="22"/>
        <end position="79"/>
    </location>
</feature>
<dbReference type="Ensembl" id="ENSMALT00000016977.1">
    <property type="protein sequence ID" value="ENSMALP00000016642.1"/>
    <property type="gene ID" value="ENSMALG00000011675.1"/>
</dbReference>
<dbReference type="InterPro" id="IPR043504">
    <property type="entry name" value="Peptidase_S1_PA_chymotrypsin"/>
</dbReference>
<proteinExistence type="predicted"/>
<accession>A0A3Q3JQ17</accession>
<sequence length="79" mass="8693">PLRLDLRLSFLINLIVRAGSGHEAVPHSRPYMALLECHTSNGEKKYCGGFLLNEDFVITAAHCQAKSVYYTSGLPTVNS</sequence>
<dbReference type="SUPFAM" id="SSF50494">
    <property type="entry name" value="Trypsin-like serine proteases"/>
    <property type="match status" value="1"/>
</dbReference>
<dbReference type="PROSITE" id="PS00134">
    <property type="entry name" value="TRYPSIN_HIS"/>
    <property type="match status" value="1"/>
</dbReference>
<dbReference type="Gene3D" id="2.40.10.10">
    <property type="entry name" value="Trypsin-like serine proteases"/>
    <property type="match status" value="1"/>
</dbReference>
<keyword evidence="2" id="KW-0865">Zymogen</keyword>
<dbReference type="InterPro" id="IPR009003">
    <property type="entry name" value="Peptidase_S1_PA"/>
</dbReference>
<evidence type="ECO:0000256" key="4">
    <source>
        <dbReference type="SAM" id="SignalP"/>
    </source>
</evidence>
<dbReference type="AlphaFoldDB" id="A0A3Q3JQ17"/>
<evidence type="ECO:0000256" key="3">
    <source>
        <dbReference type="ARBA" id="ARBA00023157"/>
    </source>
</evidence>
<keyword evidence="1 4" id="KW-0732">Signal</keyword>
<keyword evidence="3" id="KW-1015">Disulfide bond</keyword>
<evidence type="ECO:0000259" key="5">
    <source>
        <dbReference type="Pfam" id="PF00089"/>
    </source>
</evidence>
<dbReference type="GO" id="GO:0004252">
    <property type="term" value="F:serine-type endopeptidase activity"/>
    <property type="evidence" value="ECO:0007669"/>
    <property type="project" value="InterPro"/>
</dbReference>
<evidence type="ECO:0000256" key="1">
    <source>
        <dbReference type="ARBA" id="ARBA00022729"/>
    </source>
</evidence>
<dbReference type="InterPro" id="IPR018114">
    <property type="entry name" value="TRYPSIN_HIS"/>
</dbReference>
<name>A0A3Q3JQ17_MONAL</name>
<dbReference type="GO" id="GO:0006508">
    <property type="term" value="P:proteolysis"/>
    <property type="evidence" value="ECO:0007669"/>
    <property type="project" value="InterPro"/>
</dbReference>
<dbReference type="Proteomes" id="UP000261600">
    <property type="component" value="Unplaced"/>
</dbReference>
<keyword evidence="7" id="KW-1185">Reference proteome</keyword>
<dbReference type="PANTHER" id="PTHR24271">
    <property type="entry name" value="KALLIKREIN-RELATED"/>
    <property type="match status" value="1"/>
</dbReference>